<dbReference type="Gene3D" id="3.60.15.10">
    <property type="entry name" value="Ribonuclease Z/Hydroxyacylglutathione hydrolase-like"/>
    <property type="match status" value="1"/>
</dbReference>
<sequence>MADPSARPRARSYSSIVSTPTVTTVADGVHVAAGPDVNWTLLVDGTDVTLIDSGYPRYVGAVIESLARLGRRPEDVRAILLTHAHIDHIGGAAHFAATYGTPVLTSSVEARHARREYLEQAGPADVVRNIWRPGAAAWALRIARAGGTRSGAVPDADGFEAVVDAGGALDLPGAPVPVASPGHTSGHTGYHLPHTGALLTGDALITGHALCRHVGAQMLPNLFAHDREGEIAALDAFTGRDADVLIPGHGPVMRGSVDAAVDRARRRAGVA</sequence>
<dbReference type="SUPFAM" id="SSF56281">
    <property type="entry name" value="Metallo-hydrolase/oxidoreductase"/>
    <property type="match status" value="1"/>
</dbReference>
<reference evidence="2 3" key="1">
    <citation type="submission" date="2020-06" db="EMBL/GenBank/DDBJ databases">
        <title>Taxonomy, biology and ecology of Rhodococcus bacteria occurring in California pistachio and other woody hosts as revealed by genome sequence analyses.</title>
        <authorList>
            <person name="Gai Y."/>
            <person name="Riely B."/>
        </authorList>
    </citation>
    <scope>NUCLEOTIDE SEQUENCE [LARGE SCALE GENOMIC DNA]</scope>
    <source>
        <strain evidence="2 3">BP-284</strain>
    </source>
</reference>
<evidence type="ECO:0000313" key="3">
    <source>
        <dbReference type="Proteomes" id="UP001520140"/>
    </source>
</evidence>
<accession>A0ABS7NRD2</accession>
<keyword evidence="3" id="KW-1185">Reference proteome</keyword>
<gene>
    <name evidence="2" type="ORF">HQ605_07030</name>
</gene>
<feature type="domain" description="Metallo-beta-lactamase" evidence="1">
    <location>
        <begin position="36"/>
        <end position="249"/>
    </location>
</feature>
<organism evidence="2 3">
    <name type="scientific">Rhodococcoides kroppenstedtii</name>
    <dbReference type="NCBI Taxonomy" id="293050"/>
    <lineage>
        <taxon>Bacteria</taxon>
        <taxon>Bacillati</taxon>
        <taxon>Actinomycetota</taxon>
        <taxon>Actinomycetes</taxon>
        <taxon>Mycobacteriales</taxon>
        <taxon>Nocardiaceae</taxon>
        <taxon>Rhodococcoides</taxon>
    </lineage>
</organism>
<protein>
    <submittedName>
        <fullName evidence="2">MBL fold metallo-hydrolase</fullName>
    </submittedName>
</protein>
<name>A0ABS7NRD2_9NOCA</name>
<comment type="caution">
    <text evidence="2">The sequence shown here is derived from an EMBL/GenBank/DDBJ whole genome shotgun (WGS) entry which is preliminary data.</text>
</comment>
<dbReference type="Pfam" id="PF00753">
    <property type="entry name" value="Lactamase_B"/>
    <property type="match status" value="1"/>
</dbReference>
<dbReference type="CDD" id="cd07721">
    <property type="entry name" value="yflN-like_MBL-fold"/>
    <property type="match status" value="1"/>
</dbReference>
<dbReference type="InterPro" id="IPR036866">
    <property type="entry name" value="RibonucZ/Hydroxyglut_hydro"/>
</dbReference>
<dbReference type="Proteomes" id="UP001520140">
    <property type="component" value="Unassembled WGS sequence"/>
</dbReference>
<evidence type="ECO:0000259" key="1">
    <source>
        <dbReference type="SMART" id="SM00849"/>
    </source>
</evidence>
<dbReference type="PANTHER" id="PTHR42951">
    <property type="entry name" value="METALLO-BETA-LACTAMASE DOMAIN-CONTAINING"/>
    <property type="match status" value="1"/>
</dbReference>
<dbReference type="SMART" id="SM00849">
    <property type="entry name" value="Lactamase_B"/>
    <property type="match status" value="1"/>
</dbReference>
<dbReference type="EMBL" id="JABUKG010000005">
    <property type="protein sequence ID" value="MBY6320565.1"/>
    <property type="molecule type" value="Genomic_DNA"/>
</dbReference>
<dbReference type="InterPro" id="IPR050855">
    <property type="entry name" value="NDM-1-like"/>
</dbReference>
<proteinExistence type="predicted"/>
<dbReference type="PANTHER" id="PTHR42951:SF14">
    <property type="entry name" value="METALLO-BETA-LACTAMASE SUPERFAMILY PROTEIN"/>
    <property type="match status" value="1"/>
</dbReference>
<evidence type="ECO:0000313" key="2">
    <source>
        <dbReference type="EMBL" id="MBY6320565.1"/>
    </source>
</evidence>
<dbReference type="InterPro" id="IPR001279">
    <property type="entry name" value="Metallo-B-lactamas"/>
</dbReference>